<feature type="domain" description="Metallo-beta-lactamase" evidence="1">
    <location>
        <begin position="31"/>
        <end position="195"/>
    </location>
</feature>
<dbReference type="InterPro" id="IPR041516">
    <property type="entry name" value="LACTB2_WH"/>
</dbReference>
<dbReference type="Gene3D" id="3.60.15.10">
    <property type="entry name" value="Ribonuclease Z/Hydroxyacylglutathione hydrolase-like"/>
    <property type="match status" value="1"/>
</dbReference>
<dbReference type="InterPro" id="IPR036866">
    <property type="entry name" value="RibonucZ/Hydroxyglut_hydro"/>
</dbReference>
<organism evidence="2 3">
    <name type="scientific">Alcanivorax quisquiliarum</name>
    <dbReference type="NCBI Taxonomy" id="2933565"/>
    <lineage>
        <taxon>Bacteria</taxon>
        <taxon>Pseudomonadati</taxon>
        <taxon>Pseudomonadota</taxon>
        <taxon>Gammaproteobacteria</taxon>
        <taxon>Oceanospirillales</taxon>
        <taxon>Alcanivoracaceae</taxon>
        <taxon>Alcanivorax</taxon>
    </lineage>
</organism>
<dbReference type="Pfam" id="PF00753">
    <property type="entry name" value="Lactamase_B"/>
    <property type="match status" value="1"/>
</dbReference>
<dbReference type="Pfam" id="PF17778">
    <property type="entry name" value="WHD_BLACT"/>
    <property type="match status" value="1"/>
</dbReference>
<dbReference type="Gene3D" id="1.10.10.10">
    <property type="entry name" value="Winged helix-like DNA-binding domain superfamily/Winged helix DNA-binding domain"/>
    <property type="match status" value="1"/>
</dbReference>
<dbReference type="SMART" id="SM00849">
    <property type="entry name" value="Lactamase_B"/>
    <property type="match status" value="1"/>
</dbReference>
<reference evidence="2" key="1">
    <citation type="submission" date="2022-04" db="EMBL/GenBank/DDBJ databases">
        <title>Alcanivorax sp. CY1518 draft genome sequence.</title>
        <authorList>
            <person name="Zhao G."/>
            <person name="An M."/>
        </authorList>
    </citation>
    <scope>NUCLEOTIDE SEQUENCE</scope>
    <source>
        <strain evidence="2">CY1518</strain>
    </source>
</reference>
<proteinExistence type="predicted"/>
<evidence type="ECO:0000259" key="1">
    <source>
        <dbReference type="SMART" id="SM00849"/>
    </source>
</evidence>
<dbReference type="PANTHER" id="PTHR23131:SF0">
    <property type="entry name" value="ENDORIBONUCLEASE LACTB2"/>
    <property type="match status" value="1"/>
</dbReference>
<dbReference type="Proteomes" id="UP001165524">
    <property type="component" value="Unassembled WGS sequence"/>
</dbReference>
<dbReference type="CDD" id="cd16278">
    <property type="entry name" value="metallo-hydrolase-like_MBL-fold"/>
    <property type="match status" value="1"/>
</dbReference>
<comment type="caution">
    <text evidence="2">The sequence shown here is derived from an EMBL/GenBank/DDBJ whole genome shotgun (WGS) entry which is preliminary data.</text>
</comment>
<sequence length="282" mass="30403">MSSLIPGQLTIIAPGVWRVLAQNPGMMTGPGTNSYLLATDDGLILLDPGPSDERHAAQLQAGAESIGLPITQIVVTHTHRDHSPCAALFPSARRLGPLPPDDGLQDESWQPDQILKDGDTLPLAQGDTLRVIATPGHVSNHFCYLIEGTGLLFSGDHLIQGSTVVIAPPSGSMGAYLDSLRRLQSEPVRLMAPGHGDLIREPMDYIAHTIAHRLRREEKVLRSLSLHPGRPVSDLVASVYDDVPVFLHGVASMSLLAHLIKLEQEHRAACDADERWSLVVPG</sequence>
<gene>
    <name evidence="2" type="ORF">MU846_01300</name>
</gene>
<name>A0ABT0E3F0_9GAMM</name>
<dbReference type="InterPro" id="IPR050662">
    <property type="entry name" value="Sec-metab_biosynth-thioest"/>
</dbReference>
<evidence type="ECO:0000313" key="2">
    <source>
        <dbReference type="EMBL" id="MCK0536340.1"/>
    </source>
</evidence>
<accession>A0ABT0E3F0</accession>
<keyword evidence="3" id="KW-1185">Reference proteome</keyword>
<dbReference type="InterPro" id="IPR036388">
    <property type="entry name" value="WH-like_DNA-bd_sf"/>
</dbReference>
<dbReference type="SUPFAM" id="SSF56281">
    <property type="entry name" value="Metallo-hydrolase/oxidoreductase"/>
    <property type="match status" value="1"/>
</dbReference>
<dbReference type="EMBL" id="JALKII010000001">
    <property type="protein sequence ID" value="MCK0536340.1"/>
    <property type="molecule type" value="Genomic_DNA"/>
</dbReference>
<protein>
    <submittedName>
        <fullName evidence="2">MBL fold metallo-hydrolase</fullName>
    </submittedName>
</protein>
<dbReference type="InterPro" id="IPR001279">
    <property type="entry name" value="Metallo-B-lactamas"/>
</dbReference>
<dbReference type="PANTHER" id="PTHR23131">
    <property type="entry name" value="ENDORIBONUCLEASE LACTB2"/>
    <property type="match status" value="1"/>
</dbReference>
<evidence type="ECO:0000313" key="3">
    <source>
        <dbReference type="Proteomes" id="UP001165524"/>
    </source>
</evidence>
<dbReference type="RefSeq" id="WP_246947455.1">
    <property type="nucleotide sequence ID" value="NZ_JALKII010000001.1"/>
</dbReference>